<dbReference type="GO" id="GO:0009073">
    <property type="term" value="P:aromatic amino acid family biosynthetic process"/>
    <property type="evidence" value="ECO:0007669"/>
    <property type="project" value="UniProtKB-KW"/>
</dbReference>
<evidence type="ECO:0000313" key="6">
    <source>
        <dbReference type="Proteomes" id="UP000475765"/>
    </source>
</evidence>
<evidence type="ECO:0000256" key="2">
    <source>
        <dbReference type="ARBA" id="ARBA00023141"/>
    </source>
</evidence>
<dbReference type="PANTHER" id="PTHR33563:SF1">
    <property type="entry name" value="3-DEHYDROQUINATE SYNTHASE"/>
    <property type="match status" value="1"/>
</dbReference>
<dbReference type="GO" id="GO:0003856">
    <property type="term" value="F:3-dehydroquinate synthase activity"/>
    <property type="evidence" value="ECO:0007669"/>
    <property type="project" value="InterPro"/>
</dbReference>
<dbReference type="Pfam" id="PF01959">
    <property type="entry name" value="DHQS"/>
    <property type="match status" value="1"/>
</dbReference>
<keyword evidence="2" id="KW-0057">Aromatic amino acid biosynthesis</keyword>
<dbReference type="InterPro" id="IPR030960">
    <property type="entry name" value="DHQS/DOIS_N"/>
</dbReference>
<name>A0A9W7UWL5_BACCE</name>
<evidence type="ECO:0000313" key="5">
    <source>
        <dbReference type="EMBL" id="KAB2395372.1"/>
    </source>
</evidence>
<gene>
    <name evidence="5" type="ORF">F8172_14825</name>
</gene>
<evidence type="ECO:0000259" key="4">
    <source>
        <dbReference type="Pfam" id="PF26558"/>
    </source>
</evidence>
<dbReference type="Proteomes" id="UP000475765">
    <property type="component" value="Unassembled WGS sequence"/>
</dbReference>
<proteinExistence type="predicted"/>
<feature type="domain" description="3-dehydroquinate synthase C-terminal" evidence="4">
    <location>
        <begin position="192"/>
        <end position="364"/>
    </location>
</feature>
<organism evidence="5 6">
    <name type="scientific">Bacillus cereus</name>
    <dbReference type="NCBI Taxonomy" id="1396"/>
    <lineage>
        <taxon>Bacteria</taxon>
        <taxon>Bacillati</taxon>
        <taxon>Bacillota</taxon>
        <taxon>Bacilli</taxon>
        <taxon>Bacillales</taxon>
        <taxon>Bacillaceae</taxon>
        <taxon>Bacillus</taxon>
        <taxon>Bacillus cereus group</taxon>
    </lineage>
</organism>
<dbReference type="EMBL" id="WBPP01000017">
    <property type="protein sequence ID" value="KAB2395372.1"/>
    <property type="molecule type" value="Genomic_DNA"/>
</dbReference>
<accession>A0A9W7UWL5</accession>
<evidence type="ECO:0000256" key="1">
    <source>
        <dbReference type="ARBA" id="ARBA00022605"/>
    </source>
</evidence>
<dbReference type="AlphaFoldDB" id="A0A9W7UWL5"/>
<keyword evidence="1" id="KW-0028">Amino-acid biosynthesis</keyword>
<sequence length="365" mass="40958">MKTRPIWYDARNLKDEKSTLPFVLTSPIDYVLFSKAQVKNINLPKKTQVIIEIHKMDDIKELPKENIVLSHDMKLLEDVKNLGYQTALYRKIVPETDLESVWQEGLTFNYLAVELTDETNIPLELLIARLQDKSTNLIKVVKNYQDMEVSIGVMEVGSDGVLLKTEDIQELVKVNDYITNSKQSSIKMTKGKVVEVEHIGMGSRACIDTTDLLKTNEGMIVGSTSSGGLLVSSETHFLPYMDLRPFRVNAGAVHSYVWAPNNMTSYITELKAGSKVLVVDTEGNTREISVGRVKIEVRPLLKIAVEVNGEIINTIVQDDWHIRIFGANGEPRNASTIKVGEELLVYSCTSGRHVGIKIEEQILEV</sequence>
<dbReference type="PANTHER" id="PTHR33563">
    <property type="match status" value="1"/>
</dbReference>
<comment type="caution">
    <text evidence="5">The sequence shown here is derived from an EMBL/GenBank/DDBJ whole genome shotgun (WGS) entry which is preliminary data.</text>
</comment>
<protein>
    <submittedName>
        <fullName evidence="5">3-dehydroquinate synthase</fullName>
    </submittedName>
</protein>
<evidence type="ECO:0000259" key="3">
    <source>
        <dbReference type="Pfam" id="PF01959"/>
    </source>
</evidence>
<dbReference type="InterPro" id="IPR056179">
    <property type="entry name" value="DHQS_C"/>
</dbReference>
<dbReference type="Pfam" id="PF26558">
    <property type="entry name" value="DHQS_2nd"/>
    <property type="match status" value="1"/>
</dbReference>
<dbReference type="GO" id="GO:0008652">
    <property type="term" value="P:amino acid biosynthetic process"/>
    <property type="evidence" value="ECO:0007669"/>
    <property type="project" value="UniProtKB-KW"/>
</dbReference>
<dbReference type="InterPro" id="IPR002812">
    <property type="entry name" value="DHQS"/>
</dbReference>
<reference evidence="5 6" key="1">
    <citation type="submission" date="2019-10" db="EMBL/GenBank/DDBJ databases">
        <title>Bacillus from the desert of Cuatro Cinegas, Coahuila.</title>
        <authorList>
            <person name="Olmedo-Alvarez G."/>
            <person name="Saldana S."/>
            <person name="Barcelo D."/>
        </authorList>
    </citation>
    <scope>NUCLEOTIDE SEQUENCE [LARGE SCALE GENOMIC DNA]</scope>
    <source>
        <strain evidence="5 6">CH417_13T</strain>
    </source>
</reference>
<feature type="domain" description="3-dehydroquinate synthase N-terminal" evidence="3">
    <location>
        <begin position="4"/>
        <end position="177"/>
    </location>
</feature>
<dbReference type="GO" id="GO:0016491">
    <property type="term" value="F:oxidoreductase activity"/>
    <property type="evidence" value="ECO:0007669"/>
    <property type="project" value="InterPro"/>
</dbReference>